<feature type="chain" id="PRO_5031471055" description="Acid ceramidase N-terminal domain-containing protein" evidence="1">
    <location>
        <begin position="25"/>
        <end position="454"/>
    </location>
</feature>
<dbReference type="PANTHER" id="PTHR28583">
    <property type="entry name" value="ACID AMIDASE"/>
    <property type="match status" value="1"/>
</dbReference>
<organism evidence="3">
    <name type="scientific">Pyrodinium bahamense</name>
    <dbReference type="NCBI Taxonomy" id="73915"/>
    <lineage>
        <taxon>Eukaryota</taxon>
        <taxon>Sar</taxon>
        <taxon>Alveolata</taxon>
        <taxon>Dinophyceae</taxon>
        <taxon>Gonyaulacales</taxon>
        <taxon>Pyrocystaceae</taxon>
        <taxon>Pyrodinium</taxon>
    </lineage>
</organism>
<accession>A0A7S0FHV6</accession>
<dbReference type="InterPro" id="IPR029130">
    <property type="entry name" value="Acid_ceramidase_N"/>
</dbReference>
<dbReference type="Pfam" id="PF15508">
    <property type="entry name" value="NAAA-beta"/>
    <property type="match status" value="1"/>
</dbReference>
<sequence>MLPPRHRSRLSIVLAMLLTSFTIAASDFLAPHYVIDLDHPPAERWAPLLQEILEIRGWNATLKPIVQYMLKYVPMEDWKDKDMALQAFGLGLFGWEYFEEIRGVHVVITRRGYGDHITKGMLVFFQLFYELAMECTGILAQPSSNRTGRTGPVVHARNMDIGLPVGNITVQMTWMKGGKELLETTQYVGYLGVHTGMRKGAWSVQANQRIILEPGPWGWQKTVVSQDVLALLELRKPVGYLLRETLLAATTFEDAVTALSQAKSVSPLYLVLAGAGLNEGAVLTRNRDGLARNNQSVRFLSDQVPALVQTNWDSWIPIDKAQCLGAVATWPTVAKAACARTVKLIYGDPSGCEALCGLTSDGRAEAARAALGKLGTDKFDAGHLFEVLSQPPVLASTTQFTSLMEPRTNYYQTVVRTHFKFPTSQNTTARLHMGAFMRLFAALVEHSFLTAVVV</sequence>
<proteinExistence type="predicted"/>
<dbReference type="GO" id="GO:0016810">
    <property type="term" value="F:hydrolase activity, acting on carbon-nitrogen (but not peptide) bonds"/>
    <property type="evidence" value="ECO:0007669"/>
    <property type="project" value="TreeGrafter"/>
</dbReference>
<evidence type="ECO:0000259" key="2">
    <source>
        <dbReference type="Pfam" id="PF15508"/>
    </source>
</evidence>
<protein>
    <recommendedName>
        <fullName evidence="2">Acid ceramidase N-terminal domain-containing protein</fullName>
    </recommendedName>
</protein>
<keyword evidence="1" id="KW-0732">Signal</keyword>
<name>A0A7S0FHV6_9DINO</name>
<dbReference type="AlphaFoldDB" id="A0A7S0FHV6"/>
<gene>
    <name evidence="3" type="ORF">PBAH0796_LOCUS15391</name>
</gene>
<dbReference type="PANTHER" id="PTHR28583:SF4">
    <property type="entry name" value="N-ACYLETHANOLAMINE-HYDROLYZING ACID AMIDASE"/>
    <property type="match status" value="1"/>
</dbReference>
<feature type="domain" description="Acid ceramidase N-terminal" evidence="2">
    <location>
        <begin position="31"/>
        <end position="51"/>
    </location>
</feature>
<evidence type="ECO:0000256" key="1">
    <source>
        <dbReference type="SAM" id="SignalP"/>
    </source>
</evidence>
<reference evidence="3" key="1">
    <citation type="submission" date="2021-01" db="EMBL/GenBank/DDBJ databases">
        <authorList>
            <person name="Corre E."/>
            <person name="Pelletier E."/>
            <person name="Niang G."/>
            <person name="Scheremetjew M."/>
            <person name="Finn R."/>
            <person name="Kale V."/>
            <person name="Holt S."/>
            <person name="Cochrane G."/>
            <person name="Meng A."/>
            <person name="Brown T."/>
            <person name="Cohen L."/>
        </authorList>
    </citation>
    <scope>NUCLEOTIDE SEQUENCE</scope>
    <source>
        <strain evidence="3">Pbaha01</strain>
    </source>
</reference>
<evidence type="ECO:0000313" key="3">
    <source>
        <dbReference type="EMBL" id="CAD8361459.1"/>
    </source>
</evidence>
<feature type="signal peptide" evidence="1">
    <location>
        <begin position="1"/>
        <end position="24"/>
    </location>
</feature>
<dbReference type="EMBL" id="HBEG01025274">
    <property type="protein sequence ID" value="CAD8361459.1"/>
    <property type="molecule type" value="Transcribed_RNA"/>
</dbReference>